<dbReference type="AlphaFoldDB" id="A0A428STB1"/>
<dbReference type="Proteomes" id="UP000288429">
    <property type="component" value="Unassembled WGS sequence"/>
</dbReference>
<reference evidence="3 4" key="1">
    <citation type="submission" date="2017-06" db="EMBL/GenBank/DDBJ databases">
        <title>Cmopartive genomic analysis of Ambrosia Fusariam Clade fungi.</title>
        <authorList>
            <person name="Stajich J.E."/>
            <person name="Carrillo J."/>
            <person name="Kijimoto T."/>
            <person name="Eskalen A."/>
            <person name="O'Donnell K."/>
            <person name="Kasson M."/>
        </authorList>
    </citation>
    <scope>NUCLEOTIDE SEQUENCE [LARGE SCALE GENOMIC DNA]</scope>
    <source>
        <strain evidence="3 4">NRRL 20438</strain>
    </source>
</reference>
<feature type="region of interest" description="Disordered" evidence="1">
    <location>
        <begin position="1"/>
        <end position="95"/>
    </location>
</feature>
<feature type="compositionally biased region" description="Polar residues" evidence="1">
    <location>
        <begin position="49"/>
        <end position="58"/>
    </location>
</feature>
<evidence type="ECO:0000259" key="2">
    <source>
        <dbReference type="Pfam" id="PF20516"/>
    </source>
</evidence>
<feature type="compositionally biased region" description="Basic residues" evidence="1">
    <location>
        <begin position="13"/>
        <end position="23"/>
    </location>
</feature>
<feature type="compositionally biased region" description="Low complexity" evidence="1">
    <location>
        <begin position="1"/>
        <end position="12"/>
    </location>
</feature>
<dbReference type="InterPro" id="IPR046797">
    <property type="entry name" value="PDDEXK_12"/>
</dbReference>
<keyword evidence="4" id="KW-1185">Reference proteome</keyword>
<feature type="compositionally biased region" description="Low complexity" evidence="1">
    <location>
        <begin position="66"/>
        <end position="91"/>
    </location>
</feature>
<proteinExistence type="predicted"/>
<dbReference type="Pfam" id="PF20516">
    <property type="entry name" value="PDDEXK_12"/>
    <property type="match status" value="1"/>
</dbReference>
<name>A0A428STB1_9HYPO</name>
<evidence type="ECO:0000256" key="1">
    <source>
        <dbReference type="SAM" id="MobiDB-lite"/>
    </source>
</evidence>
<evidence type="ECO:0000313" key="3">
    <source>
        <dbReference type="EMBL" id="RSL93029.1"/>
    </source>
</evidence>
<organism evidence="3 4">
    <name type="scientific">Fusarium ambrosium</name>
    <dbReference type="NCBI Taxonomy" id="131363"/>
    <lineage>
        <taxon>Eukaryota</taxon>
        <taxon>Fungi</taxon>
        <taxon>Dikarya</taxon>
        <taxon>Ascomycota</taxon>
        <taxon>Pezizomycotina</taxon>
        <taxon>Sordariomycetes</taxon>
        <taxon>Hypocreomycetidae</taxon>
        <taxon>Hypocreales</taxon>
        <taxon>Nectriaceae</taxon>
        <taxon>Fusarium</taxon>
        <taxon>Fusarium solani species complex</taxon>
    </lineage>
</organism>
<evidence type="ECO:0000313" key="4">
    <source>
        <dbReference type="Proteomes" id="UP000288429"/>
    </source>
</evidence>
<dbReference type="EMBL" id="NIZV01000359">
    <property type="protein sequence ID" value="RSL93029.1"/>
    <property type="molecule type" value="Genomic_DNA"/>
</dbReference>
<protein>
    <recommendedName>
        <fullName evidence="2">PD-(D/E)XK nuclease-like domain-containing protein</fullName>
    </recommendedName>
</protein>
<accession>A0A428STB1</accession>
<gene>
    <name evidence="3" type="ORF">CDV31_014882</name>
</gene>
<feature type="domain" description="PD-(D/E)XK nuclease-like" evidence="2">
    <location>
        <begin position="152"/>
        <end position="391"/>
    </location>
</feature>
<comment type="caution">
    <text evidence="3">The sequence shown here is derived from an EMBL/GenBank/DDBJ whole genome shotgun (WGS) entry which is preliminary data.</text>
</comment>
<sequence>MPTPPASSSTPTRGHRQSPKRPRREISTTSQFDHGFTEDSPFDDKDKTPSASSKSHTLGTMGLPARPLLRQTPSLSSTSSTRSSNARSTSPVKRSTLQLLKKPVRYVSIANDPTAQLPEDILPTYDRIIDISNHENFLPRAVEEELRATHRGVRERWFFDDDDPSSNHLHEFAVLREIEQVAEACQAQGASEAAWNVDVHGPLLKLALAPFPSLSRDILTHARISKLFVPEMKASSHYDFTRSKMIDWGIRVRPPPPTFSRIQALVDELPDNQSSVNQTVYGPVRYEPIAISIESKIAIGTLEEARLQLGVWVAAWHRRMSALLPANQEPIITLPLILIMEHEWYLLFACDRGDRIDIVENVAMGDTRGLIGLYKILATLRSLASWMQNEYTAWMQRVFHE</sequence>